<sequence>MAGVFESVEKTTPASGFVYLPYMTNGLARREGLLEDDIVGSRDPGDPDLDNPVCDGDIAIPIDVDATGFWLKALLGDPTTSEATGVYSHVFRSGAWSLPSMSLERQVPDVPSFEMFSGARANRLQIEMQRGGRLNGTVGVIAQGAATPTPATAAGTPGSFGEVPSRFMQREGVAKIDGAAAANVVGLSFEYNNNLDPVETITGDGFIGGLDPMRSACSGTMRLRFFSETLFAAAKAGTAQAISLEWTKSARASLVLALGRVKLSVPGRPIEGPGGIEAEFQWMAGREADGDPMLTATLVNEVETY</sequence>
<organism evidence="1 2">
    <name type="scientific">Sagittula stellata (strain ATCC 700073 / DSM 11524 / E-37)</name>
    <dbReference type="NCBI Taxonomy" id="388399"/>
    <lineage>
        <taxon>Bacteria</taxon>
        <taxon>Pseudomonadati</taxon>
        <taxon>Pseudomonadota</taxon>
        <taxon>Alphaproteobacteria</taxon>
        <taxon>Rhodobacterales</taxon>
        <taxon>Roseobacteraceae</taxon>
        <taxon>Sagittula</taxon>
    </lineage>
</organism>
<keyword evidence="2" id="KW-1185">Reference proteome</keyword>
<comment type="caution">
    <text evidence="1">The sequence shown here is derived from an EMBL/GenBank/DDBJ whole genome shotgun (WGS) entry which is preliminary data.</text>
</comment>
<dbReference type="Proteomes" id="UP000005713">
    <property type="component" value="Unassembled WGS sequence"/>
</dbReference>
<accession>A3K202</accession>
<gene>
    <name evidence="1" type="ORF">SSE37_04860</name>
</gene>
<dbReference type="Pfam" id="PF18906">
    <property type="entry name" value="Phage_tube_2"/>
    <property type="match status" value="1"/>
</dbReference>
<reference evidence="1 2" key="1">
    <citation type="submission" date="2006-06" db="EMBL/GenBank/DDBJ databases">
        <authorList>
            <person name="Moran M.A."/>
            <person name="Ferriera S."/>
            <person name="Johnson J."/>
            <person name="Kravitz S."/>
            <person name="Beeson K."/>
            <person name="Sutton G."/>
            <person name="Rogers Y.-H."/>
            <person name="Friedman R."/>
            <person name="Frazier M."/>
            <person name="Venter J.C."/>
        </authorList>
    </citation>
    <scope>NUCLEOTIDE SEQUENCE [LARGE SCALE GENOMIC DNA]</scope>
    <source>
        <strain evidence="1 2">E-37</strain>
    </source>
</reference>
<name>A3K202_SAGS3</name>
<proteinExistence type="predicted"/>
<dbReference type="eggNOG" id="ENOG502Z80P">
    <property type="taxonomic scope" value="Bacteria"/>
</dbReference>
<evidence type="ECO:0000313" key="2">
    <source>
        <dbReference type="Proteomes" id="UP000005713"/>
    </source>
</evidence>
<dbReference type="AlphaFoldDB" id="A3K202"/>
<protein>
    <submittedName>
        <fullName evidence="1">Uncharacterized protein</fullName>
    </submittedName>
</protein>
<dbReference type="InterPro" id="IPR044000">
    <property type="entry name" value="Phage_tube_2"/>
</dbReference>
<dbReference type="EMBL" id="AAYA01000004">
    <property type="protein sequence ID" value="EBA08948.1"/>
    <property type="molecule type" value="Genomic_DNA"/>
</dbReference>
<evidence type="ECO:0000313" key="1">
    <source>
        <dbReference type="EMBL" id="EBA08948.1"/>
    </source>
</evidence>